<organism evidence="5 6">
    <name type="scientific">Actinomadura harenae</name>
    <dbReference type="NCBI Taxonomy" id="2483351"/>
    <lineage>
        <taxon>Bacteria</taxon>
        <taxon>Bacillati</taxon>
        <taxon>Actinomycetota</taxon>
        <taxon>Actinomycetes</taxon>
        <taxon>Streptosporangiales</taxon>
        <taxon>Thermomonosporaceae</taxon>
        <taxon>Actinomadura</taxon>
    </lineage>
</organism>
<accession>A0A3M2M323</accession>
<dbReference type="SUPFAM" id="SSF88713">
    <property type="entry name" value="Glycoside hydrolase/deacetylase"/>
    <property type="match status" value="1"/>
</dbReference>
<name>A0A3M2M323_9ACTN</name>
<dbReference type="InterPro" id="IPR011330">
    <property type="entry name" value="Glyco_hydro/deAcase_b/a-brl"/>
</dbReference>
<dbReference type="GO" id="GO:0005576">
    <property type="term" value="C:extracellular region"/>
    <property type="evidence" value="ECO:0007669"/>
    <property type="project" value="UniProtKB-SubCell"/>
</dbReference>
<dbReference type="AlphaFoldDB" id="A0A3M2M323"/>
<evidence type="ECO:0000259" key="4">
    <source>
        <dbReference type="PROSITE" id="PS51677"/>
    </source>
</evidence>
<dbReference type="GO" id="GO:0005975">
    <property type="term" value="P:carbohydrate metabolic process"/>
    <property type="evidence" value="ECO:0007669"/>
    <property type="project" value="InterPro"/>
</dbReference>
<protein>
    <submittedName>
        <fullName evidence="5">Polysaccharide deacetylase family protein</fullName>
    </submittedName>
</protein>
<comment type="caution">
    <text evidence="5">The sequence shown here is derived from an EMBL/GenBank/DDBJ whole genome shotgun (WGS) entry which is preliminary data.</text>
</comment>
<dbReference type="GO" id="GO:0016810">
    <property type="term" value="F:hydrolase activity, acting on carbon-nitrogen (but not peptide) bonds"/>
    <property type="evidence" value="ECO:0007669"/>
    <property type="project" value="InterPro"/>
</dbReference>
<evidence type="ECO:0000256" key="2">
    <source>
        <dbReference type="ARBA" id="ARBA00022729"/>
    </source>
</evidence>
<evidence type="ECO:0000313" key="5">
    <source>
        <dbReference type="EMBL" id="RMI41518.1"/>
    </source>
</evidence>
<evidence type="ECO:0000313" key="6">
    <source>
        <dbReference type="Proteomes" id="UP000282674"/>
    </source>
</evidence>
<comment type="subcellular location">
    <subcellularLocation>
        <location evidence="1">Secreted</location>
    </subcellularLocation>
</comment>
<dbReference type="InterPro" id="IPR002509">
    <property type="entry name" value="NODB_dom"/>
</dbReference>
<keyword evidence="6" id="KW-1185">Reference proteome</keyword>
<sequence>MNLTTHGIGPRRGGRSLDPGEDGTWVDVDRFERVLDAVADRPDVRLTFDDGNASDVETALPRLLARGLTAEFFVLAGRLGEPGRLTADGVRELVDSGMTVGSHGWAHRDWRRLTATQVGEELVRAHDVLSQITGAPVTRVAVPFGSYDRHVLRRLRRAAVTRAYTSDGGPARPDAWLQARTSLRHDLDDAWIARVLAPPGPALRLRRAAARLVKRTRGR</sequence>
<dbReference type="Pfam" id="PF01522">
    <property type="entry name" value="Polysacc_deac_1"/>
    <property type="match status" value="1"/>
</dbReference>
<dbReference type="CDD" id="cd10918">
    <property type="entry name" value="CE4_NodB_like_5s_6s"/>
    <property type="match status" value="1"/>
</dbReference>
<dbReference type="PROSITE" id="PS51677">
    <property type="entry name" value="NODB"/>
    <property type="match status" value="1"/>
</dbReference>
<evidence type="ECO:0000256" key="1">
    <source>
        <dbReference type="ARBA" id="ARBA00004613"/>
    </source>
</evidence>
<dbReference type="EMBL" id="RFFG01000042">
    <property type="protein sequence ID" value="RMI41518.1"/>
    <property type="molecule type" value="Genomic_DNA"/>
</dbReference>
<dbReference type="InterPro" id="IPR051398">
    <property type="entry name" value="Polysacch_Deacetylase"/>
</dbReference>
<feature type="domain" description="NodB homology" evidence="4">
    <location>
        <begin position="42"/>
        <end position="219"/>
    </location>
</feature>
<gene>
    <name evidence="5" type="ORF">EBO15_22835</name>
</gene>
<keyword evidence="2" id="KW-0732">Signal</keyword>
<dbReference type="PANTHER" id="PTHR34216:SF3">
    <property type="entry name" value="POLY-BETA-1,6-N-ACETYL-D-GLUCOSAMINE N-DEACETYLASE"/>
    <property type="match status" value="1"/>
</dbReference>
<feature type="region of interest" description="Disordered" evidence="3">
    <location>
        <begin position="1"/>
        <end position="20"/>
    </location>
</feature>
<dbReference type="Gene3D" id="3.20.20.370">
    <property type="entry name" value="Glycoside hydrolase/deacetylase"/>
    <property type="match status" value="1"/>
</dbReference>
<evidence type="ECO:0000256" key="3">
    <source>
        <dbReference type="SAM" id="MobiDB-lite"/>
    </source>
</evidence>
<dbReference type="PANTHER" id="PTHR34216">
    <property type="match status" value="1"/>
</dbReference>
<dbReference type="Proteomes" id="UP000282674">
    <property type="component" value="Unassembled WGS sequence"/>
</dbReference>
<dbReference type="OrthoDB" id="9763050at2"/>
<reference evidence="5 6" key="1">
    <citation type="submission" date="2018-10" db="EMBL/GenBank/DDBJ databases">
        <title>Isolation from soil.</title>
        <authorList>
            <person name="Hu J."/>
        </authorList>
    </citation>
    <scope>NUCLEOTIDE SEQUENCE [LARGE SCALE GENOMIC DNA]</scope>
    <source>
        <strain evidence="5 6">NEAU-Ht49</strain>
    </source>
</reference>
<proteinExistence type="predicted"/>